<keyword evidence="3" id="KW-1185">Reference proteome</keyword>
<evidence type="ECO:0000256" key="1">
    <source>
        <dbReference type="SAM" id="MobiDB-lite"/>
    </source>
</evidence>
<evidence type="ECO:0000313" key="3">
    <source>
        <dbReference type="Proteomes" id="UP000634136"/>
    </source>
</evidence>
<dbReference type="EMBL" id="JAAIUW010000008">
    <property type="protein sequence ID" value="KAF7821635.1"/>
    <property type="molecule type" value="Genomic_DNA"/>
</dbReference>
<proteinExistence type="predicted"/>
<feature type="region of interest" description="Disordered" evidence="1">
    <location>
        <begin position="332"/>
        <end position="388"/>
    </location>
</feature>
<organism evidence="2 3">
    <name type="scientific">Senna tora</name>
    <dbReference type="NCBI Taxonomy" id="362788"/>
    <lineage>
        <taxon>Eukaryota</taxon>
        <taxon>Viridiplantae</taxon>
        <taxon>Streptophyta</taxon>
        <taxon>Embryophyta</taxon>
        <taxon>Tracheophyta</taxon>
        <taxon>Spermatophyta</taxon>
        <taxon>Magnoliopsida</taxon>
        <taxon>eudicotyledons</taxon>
        <taxon>Gunneridae</taxon>
        <taxon>Pentapetalae</taxon>
        <taxon>rosids</taxon>
        <taxon>fabids</taxon>
        <taxon>Fabales</taxon>
        <taxon>Fabaceae</taxon>
        <taxon>Caesalpinioideae</taxon>
        <taxon>Cassia clade</taxon>
        <taxon>Senna</taxon>
    </lineage>
</organism>
<reference evidence="2" key="1">
    <citation type="submission" date="2020-09" db="EMBL/GenBank/DDBJ databases">
        <title>Genome-Enabled Discovery of Anthraquinone Biosynthesis in Senna tora.</title>
        <authorList>
            <person name="Kang S.-H."/>
            <person name="Pandey R.P."/>
            <person name="Lee C.-M."/>
            <person name="Sim J.-S."/>
            <person name="Jeong J.-T."/>
            <person name="Choi B.-S."/>
            <person name="Jung M."/>
            <person name="Ginzburg D."/>
            <person name="Zhao K."/>
            <person name="Won S.Y."/>
            <person name="Oh T.-J."/>
            <person name="Yu Y."/>
            <person name="Kim N.-H."/>
            <person name="Lee O.R."/>
            <person name="Lee T.-H."/>
            <person name="Bashyal P."/>
            <person name="Kim T.-S."/>
            <person name="Lee W.-H."/>
            <person name="Kawkins C."/>
            <person name="Kim C.-K."/>
            <person name="Kim J.S."/>
            <person name="Ahn B.O."/>
            <person name="Rhee S.Y."/>
            <person name="Sohng J.K."/>
        </authorList>
    </citation>
    <scope>NUCLEOTIDE SEQUENCE</scope>
    <source>
        <tissue evidence="2">Leaf</tissue>
    </source>
</reference>
<protein>
    <submittedName>
        <fullName evidence="2">Uncharacterized protein</fullName>
    </submittedName>
</protein>
<evidence type="ECO:0000313" key="2">
    <source>
        <dbReference type="EMBL" id="KAF7821635.1"/>
    </source>
</evidence>
<dbReference type="Proteomes" id="UP000634136">
    <property type="component" value="Unassembled WGS sequence"/>
</dbReference>
<name>A0A834TIN8_9FABA</name>
<sequence>MPQGSLPRSVKAIRVGRPAVDHMDRRPSKINESWVNIISMQNLTFICWVKMKPITQVNLLRSFKAIRHARGQIFDARRRGSPLVGNAQNSITHGSTFFSIKNHTCICSDKMIPMTQGSLPRSFKAIRVGSPAVDHMDHRPSKINVSWVNVFSYAKSQVHMIGQNEPYDTRKSPKKFQGNPTCARPNLRWKTTWIAVSRRLSKINPPWVRVLGRNEAYNTSKPPKKIQGNPTCVRPNLRWTTTWIGVGKMIHITQGSLPRSFKAIRVRRPAVDLVDRRPSKINESWVHMPRQNKAYDTRKPPKKFQGNPTCAGPNLRWTTTWMAVGRRRSKINHPWETAQEVSGQSDLRTAKYSMDDDVNSRRNPPKKFQGDPSRSPGGGPGGSPSIKNKRVVGQLFSKENLTSICRVKMKPMTQGNLPRSFKAIRLARGRIFVGRRRGSLSVGNAQKSITHGSNFFYAKYCEHLTLTG</sequence>
<accession>A0A834TIN8</accession>
<gene>
    <name evidence="2" type="ORF">G2W53_027090</name>
</gene>
<comment type="caution">
    <text evidence="2">The sequence shown here is derived from an EMBL/GenBank/DDBJ whole genome shotgun (WGS) entry which is preliminary data.</text>
</comment>
<dbReference type="AlphaFoldDB" id="A0A834TIN8"/>